<dbReference type="EMBL" id="JAUSVS010000001">
    <property type="protein sequence ID" value="MDQ0462310.1"/>
    <property type="molecule type" value="Genomic_DNA"/>
</dbReference>
<keyword evidence="3" id="KW-1185">Reference proteome</keyword>
<protein>
    <submittedName>
        <fullName evidence="2">Uncharacterized protein</fullName>
    </submittedName>
</protein>
<evidence type="ECO:0000313" key="3">
    <source>
        <dbReference type="Proteomes" id="UP001228905"/>
    </source>
</evidence>
<keyword evidence="1" id="KW-0472">Membrane</keyword>
<feature type="transmembrane region" description="Helical" evidence="1">
    <location>
        <begin position="165"/>
        <end position="186"/>
    </location>
</feature>
<gene>
    <name evidence="2" type="ORF">QO010_000058</name>
</gene>
<evidence type="ECO:0000256" key="1">
    <source>
        <dbReference type="SAM" id="Phobius"/>
    </source>
</evidence>
<sequence>MHISKSIDSAVKGGAPILNPGEFIKLHEAIDRERIAKWTRNSFRKGAEAKAVYETTQTLQALQRLVQFEWVAAPASRRKVSPTILEIRAEVLRRSASVLREALIEFSALLQRTEFGPDVRENIGGSLISDILRLSERIVRDIEEGIIDIPVLNLNRRAVRDLKKFLANAVIAGVTALAGAAGANILSSGEPPPKSLGPPAGYEQLLQYADALDEATAAVNDLSLDRSAIPDEDVDFGLV</sequence>
<comment type="caution">
    <text evidence="2">The sequence shown here is derived from an EMBL/GenBank/DDBJ whole genome shotgun (WGS) entry which is preliminary data.</text>
</comment>
<evidence type="ECO:0000313" key="2">
    <source>
        <dbReference type="EMBL" id="MDQ0462310.1"/>
    </source>
</evidence>
<organism evidence="2 3">
    <name type="scientific">Caulobacter ginsengisoli</name>
    <dbReference type="NCBI Taxonomy" id="400775"/>
    <lineage>
        <taxon>Bacteria</taxon>
        <taxon>Pseudomonadati</taxon>
        <taxon>Pseudomonadota</taxon>
        <taxon>Alphaproteobacteria</taxon>
        <taxon>Caulobacterales</taxon>
        <taxon>Caulobacteraceae</taxon>
        <taxon>Caulobacter</taxon>
    </lineage>
</organism>
<keyword evidence="1" id="KW-0812">Transmembrane</keyword>
<accession>A0ABU0IJX2</accession>
<reference evidence="2 3" key="1">
    <citation type="submission" date="2023-07" db="EMBL/GenBank/DDBJ databases">
        <title>Genomic Encyclopedia of Type Strains, Phase IV (KMG-IV): sequencing the most valuable type-strain genomes for metagenomic binning, comparative biology and taxonomic classification.</title>
        <authorList>
            <person name="Goeker M."/>
        </authorList>
    </citation>
    <scope>NUCLEOTIDE SEQUENCE [LARGE SCALE GENOMIC DNA]</scope>
    <source>
        <strain evidence="2 3">DSM 18695</strain>
    </source>
</reference>
<name>A0ABU0IJX2_9CAUL</name>
<keyword evidence="1" id="KW-1133">Transmembrane helix</keyword>
<dbReference type="Proteomes" id="UP001228905">
    <property type="component" value="Unassembled WGS sequence"/>
</dbReference>
<proteinExistence type="predicted"/>